<evidence type="ECO:0000256" key="4">
    <source>
        <dbReference type="ARBA" id="ARBA00012614"/>
    </source>
</evidence>
<dbReference type="RefSeq" id="XP_016638484.1">
    <property type="nucleotide sequence ID" value="XM_016784252.1"/>
</dbReference>
<dbReference type="Proteomes" id="UP000028545">
    <property type="component" value="Unassembled WGS sequence"/>
</dbReference>
<dbReference type="SUPFAM" id="SSF53756">
    <property type="entry name" value="UDP-Glycosyltransferase/glycogen phosphorylase"/>
    <property type="match status" value="1"/>
</dbReference>
<dbReference type="PANTHER" id="PTHR12867">
    <property type="entry name" value="GLYCOSYL TRANSFERASE-RELATED"/>
    <property type="match status" value="1"/>
</dbReference>
<accession>A0A084FUC3</accession>
<evidence type="ECO:0000256" key="10">
    <source>
        <dbReference type="ARBA" id="ARBA00032061"/>
    </source>
</evidence>
<comment type="function">
    <text evidence="9 12">Involved in protein N-glycosylation. Essential for the second step of the dolichol-linked oligosaccharide pathway.</text>
</comment>
<feature type="compositionally biased region" description="Low complexity" evidence="13">
    <location>
        <begin position="277"/>
        <end position="291"/>
    </location>
</feature>
<dbReference type="GO" id="GO:0004577">
    <property type="term" value="F:N-acetylglucosaminyldiphosphodolichol N-acetylglucosaminyltransferase activity"/>
    <property type="evidence" value="ECO:0007669"/>
    <property type="project" value="UniProtKB-EC"/>
</dbReference>
<dbReference type="GO" id="GO:0006488">
    <property type="term" value="P:dolichol-linked oligosaccharide biosynthetic process"/>
    <property type="evidence" value="ECO:0007669"/>
    <property type="project" value="InterPro"/>
</dbReference>
<evidence type="ECO:0000256" key="13">
    <source>
        <dbReference type="SAM" id="MobiDB-lite"/>
    </source>
</evidence>
<sequence>MASSNNPESGPSNDLYPTPRSGILHHIARSVTEANYGGLPTIPDPDMDRYCLVTVGATTTFRPLVEGVLERPFISALITAGYTRLTIQCGADAEEFRNVALQFVHPTLKIDVIDYVDDLSRLMRKCRAAEGLSRRRAGMMICHAGTGTVLDGILNNIPIVVIPNPALQDNHQLELANELHKQCYAIHGLLDDLPATIEHADALHARIQERMPPNAVEVDPLEEAEPEFWDFVDAMVAVPDERDVGLDPGARRFMASLSEPEREIYERLVPEPEPEQAPRVAAPAAQRAGPRSVTPQYGHGATGHPYDLGTTMLHPLFRPAQQTTSYGPGGMLHATAEIGPQPMAAGVAPRGRPARNPGHDF</sequence>
<dbReference type="VEuPathDB" id="FungiDB:SAPIO_CDS10705"/>
<evidence type="ECO:0000256" key="2">
    <source>
        <dbReference type="ARBA" id="ARBA00006962"/>
    </source>
</evidence>
<evidence type="ECO:0000256" key="8">
    <source>
        <dbReference type="ARBA" id="ARBA00022824"/>
    </source>
</evidence>
<comment type="catalytic activity">
    <reaction evidence="11">
        <text>an N-acetyl-alpha-D-glucosaminyl-diphospho-di-trans,poly-cis-dolichol + UDP-N-acetyl-alpha-D-glucosamine = an N,N'-diacetylchitobiosyl-diphospho-di-trans,poly-cis-dolichol + UDP + H(+)</text>
        <dbReference type="Rhea" id="RHEA:23380"/>
        <dbReference type="Rhea" id="RHEA-COMP:19507"/>
        <dbReference type="Rhea" id="RHEA-COMP:19510"/>
        <dbReference type="ChEBI" id="CHEBI:15378"/>
        <dbReference type="ChEBI" id="CHEBI:57269"/>
        <dbReference type="ChEBI" id="CHEBI:57705"/>
        <dbReference type="ChEBI" id="CHEBI:58223"/>
        <dbReference type="ChEBI" id="CHEBI:58427"/>
        <dbReference type="EC" id="2.4.1.141"/>
    </reaction>
</comment>
<keyword evidence="8 12" id="KW-0256">Endoplasmic reticulum</keyword>
<evidence type="ECO:0000313" key="16">
    <source>
        <dbReference type="Proteomes" id="UP000028545"/>
    </source>
</evidence>
<dbReference type="GeneID" id="27719928"/>
<dbReference type="Gene3D" id="3.40.50.2000">
    <property type="entry name" value="Glycogen Phosphorylase B"/>
    <property type="match status" value="1"/>
</dbReference>
<evidence type="ECO:0000259" key="14">
    <source>
        <dbReference type="Pfam" id="PF04101"/>
    </source>
</evidence>
<name>A0A084FUC3_PSEDA</name>
<dbReference type="InterPro" id="IPR039042">
    <property type="entry name" value="Alg13-like"/>
</dbReference>
<dbReference type="InterPro" id="IPR007235">
    <property type="entry name" value="Glyco_trans_28_C"/>
</dbReference>
<dbReference type="EMBL" id="JOWA01000176">
    <property type="protein sequence ID" value="KEZ38685.1"/>
    <property type="molecule type" value="Genomic_DNA"/>
</dbReference>
<keyword evidence="16" id="KW-1185">Reference proteome</keyword>
<evidence type="ECO:0000256" key="9">
    <source>
        <dbReference type="ARBA" id="ARBA00024804"/>
    </source>
</evidence>
<proteinExistence type="inferred from homology"/>
<dbReference type="OrthoDB" id="20273at2759"/>
<feature type="region of interest" description="Disordered" evidence="13">
    <location>
        <begin position="342"/>
        <end position="361"/>
    </location>
</feature>
<keyword evidence="6 12" id="KW-0328">Glycosyltransferase</keyword>
<evidence type="ECO:0000256" key="12">
    <source>
        <dbReference type="RuleBase" id="RU362128"/>
    </source>
</evidence>
<protein>
    <recommendedName>
        <fullName evidence="5 12">UDP-N-acetylglucosamine transferase subunit ALG13</fullName>
        <ecNumber evidence="4 12">2.4.1.141</ecNumber>
    </recommendedName>
    <alternativeName>
        <fullName evidence="10 12">Asparagine-linked glycosylation protein 13</fullName>
    </alternativeName>
</protein>
<dbReference type="HOGENOM" id="CLU_767592_0_0_1"/>
<evidence type="ECO:0000256" key="6">
    <source>
        <dbReference type="ARBA" id="ARBA00022676"/>
    </source>
</evidence>
<keyword evidence="7 12" id="KW-0808">Transferase</keyword>
<gene>
    <name evidence="12" type="primary">ALG13</name>
    <name evidence="15" type="ORF">SAPIO_CDS10705</name>
</gene>
<dbReference type="Pfam" id="PF04101">
    <property type="entry name" value="Glyco_tran_28_C"/>
    <property type="match status" value="1"/>
</dbReference>
<evidence type="ECO:0000256" key="3">
    <source>
        <dbReference type="ARBA" id="ARBA00011198"/>
    </source>
</evidence>
<evidence type="ECO:0000256" key="5">
    <source>
        <dbReference type="ARBA" id="ARBA00017468"/>
    </source>
</evidence>
<evidence type="ECO:0000256" key="1">
    <source>
        <dbReference type="ARBA" id="ARBA00004240"/>
    </source>
</evidence>
<feature type="region of interest" description="Disordered" evidence="13">
    <location>
        <begin position="270"/>
        <end position="306"/>
    </location>
</feature>
<evidence type="ECO:0000313" key="15">
    <source>
        <dbReference type="EMBL" id="KEZ38685.1"/>
    </source>
</evidence>
<comment type="subunit">
    <text evidence="3 12">Heterodimer with ALG14 to form a functional enzyme.</text>
</comment>
<organism evidence="15 16">
    <name type="scientific">Pseudallescheria apiosperma</name>
    <name type="common">Scedosporium apiospermum</name>
    <dbReference type="NCBI Taxonomy" id="563466"/>
    <lineage>
        <taxon>Eukaryota</taxon>
        <taxon>Fungi</taxon>
        <taxon>Dikarya</taxon>
        <taxon>Ascomycota</taxon>
        <taxon>Pezizomycotina</taxon>
        <taxon>Sordariomycetes</taxon>
        <taxon>Hypocreomycetidae</taxon>
        <taxon>Microascales</taxon>
        <taxon>Microascaceae</taxon>
        <taxon>Scedosporium</taxon>
    </lineage>
</organism>
<comment type="subcellular location">
    <subcellularLocation>
        <location evidence="1 12">Endoplasmic reticulum</location>
    </subcellularLocation>
</comment>
<reference evidence="15 16" key="1">
    <citation type="journal article" date="2014" name="Genome Announc.">
        <title>Draft genome sequence of the pathogenic fungus Scedosporium apiospermum.</title>
        <authorList>
            <person name="Vandeputte P."/>
            <person name="Ghamrawi S."/>
            <person name="Rechenmann M."/>
            <person name="Iltis A."/>
            <person name="Giraud S."/>
            <person name="Fleury M."/>
            <person name="Thornton C."/>
            <person name="Delhaes L."/>
            <person name="Meyer W."/>
            <person name="Papon N."/>
            <person name="Bouchara J.P."/>
        </authorList>
    </citation>
    <scope>NUCLEOTIDE SEQUENCE [LARGE SCALE GENOMIC DNA]</scope>
    <source>
        <strain evidence="15 16">IHEM 14462</strain>
    </source>
</reference>
<evidence type="ECO:0000256" key="7">
    <source>
        <dbReference type="ARBA" id="ARBA00022679"/>
    </source>
</evidence>
<dbReference type="PANTHER" id="PTHR12867:SF6">
    <property type="entry name" value="N-ACETYLGLUCOSAMINYLDIPHOSPHODOLICHOL N-ACETYLGLUCOSAMINYLTRANSFERASE"/>
    <property type="match status" value="1"/>
</dbReference>
<comment type="caution">
    <text evidence="15">The sequence shown here is derived from an EMBL/GenBank/DDBJ whole genome shotgun (WGS) entry which is preliminary data.</text>
</comment>
<dbReference type="KEGG" id="sapo:SAPIO_CDS10705"/>
<feature type="compositionally biased region" description="Low complexity" evidence="13">
    <location>
        <begin position="344"/>
        <end position="361"/>
    </location>
</feature>
<feature type="domain" description="Glycosyl transferase family 28 C-terminal" evidence="14">
    <location>
        <begin position="51"/>
        <end position="211"/>
    </location>
</feature>
<dbReference type="GO" id="GO:0005783">
    <property type="term" value="C:endoplasmic reticulum"/>
    <property type="evidence" value="ECO:0007669"/>
    <property type="project" value="UniProtKB-SubCell"/>
</dbReference>
<evidence type="ECO:0000256" key="11">
    <source>
        <dbReference type="ARBA" id="ARBA00048184"/>
    </source>
</evidence>
<dbReference type="AlphaFoldDB" id="A0A084FUC3"/>
<dbReference type="EC" id="2.4.1.141" evidence="4 12"/>
<comment type="similarity">
    <text evidence="2 12">Belongs to the glycosyltransferase 28 family.</text>
</comment>